<evidence type="ECO:0000313" key="1">
    <source>
        <dbReference type="EMBL" id="PLP99568.1"/>
    </source>
</evidence>
<evidence type="ECO:0008006" key="3">
    <source>
        <dbReference type="Google" id="ProtNLM"/>
    </source>
</evidence>
<dbReference type="InterPro" id="IPR053785">
    <property type="entry name" value="PhaP6-like"/>
</dbReference>
<gene>
    <name evidence="1" type="ORF">CYJ10_16545</name>
</gene>
<reference evidence="1 2" key="1">
    <citation type="submission" date="2017-12" db="EMBL/GenBank/DDBJ databases">
        <title>Genome sequence of the active heterotrophic nitrifier-denitrifier, Cupriavidus pauculus UM1.</title>
        <authorList>
            <person name="Putonti C."/>
            <person name="Castignetti D."/>
        </authorList>
    </citation>
    <scope>NUCLEOTIDE SEQUENCE [LARGE SCALE GENOMIC DNA]</scope>
    <source>
        <strain evidence="1 2">UM1</strain>
    </source>
</reference>
<proteinExistence type="predicted"/>
<name>A0A2N5CBI0_9BURK</name>
<dbReference type="NCBIfam" id="NF045536">
    <property type="entry name" value="phasin_PhaP6"/>
    <property type="match status" value="1"/>
</dbReference>
<dbReference type="EMBL" id="PJRP01000007">
    <property type="protein sequence ID" value="PLP99568.1"/>
    <property type="molecule type" value="Genomic_DNA"/>
</dbReference>
<sequence length="140" mass="14956">MLDLFRATICVVSHRTHRMAMAGPAPTARDQHEFSLMGIEKGEAATESLLAMTSGWLALTATLASDTSEHLLATSAAAAMLASSRSPSQALEHQAALWTLAAQNPVNALQLTRLSTRLMQEILAPIHGRAMANAKRLAIQ</sequence>
<accession>A0A2N5CBI0</accession>
<protein>
    <recommendedName>
        <fullName evidence="3">Phasin domain-containing protein</fullName>
    </recommendedName>
</protein>
<dbReference type="Proteomes" id="UP000234341">
    <property type="component" value="Unassembled WGS sequence"/>
</dbReference>
<evidence type="ECO:0000313" key="2">
    <source>
        <dbReference type="Proteomes" id="UP000234341"/>
    </source>
</evidence>
<dbReference type="OrthoDB" id="5625573at2"/>
<dbReference type="AlphaFoldDB" id="A0A2N5CBI0"/>
<organism evidence="1 2">
    <name type="scientific">Cupriavidus pauculus</name>
    <dbReference type="NCBI Taxonomy" id="82633"/>
    <lineage>
        <taxon>Bacteria</taxon>
        <taxon>Pseudomonadati</taxon>
        <taxon>Pseudomonadota</taxon>
        <taxon>Betaproteobacteria</taxon>
        <taxon>Burkholderiales</taxon>
        <taxon>Burkholderiaceae</taxon>
        <taxon>Cupriavidus</taxon>
    </lineage>
</organism>
<comment type="caution">
    <text evidence="1">The sequence shown here is derived from an EMBL/GenBank/DDBJ whole genome shotgun (WGS) entry which is preliminary data.</text>
</comment>